<dbReference type="Gene3D" id="2.60.120.10">
    <property type="entry name" value="Jelly Rolls"/>
    <property type="match status" value="1"/>
</dbReference>
<dbReference type="Proteomes" id="UP001237156">
    <property type="component" value="Unassembled WGS sequence"/>
</dbReference>
<dbReference type="InterPro" id="IPR015985">
    <property type="entry name" value="TehB-like_dom"/>
</dbReference>
<dbReference type="GO" id="GO:0046690">
    <property type="term" value="P:response to tellurium ion"/>
    <property type="evidence" value="ECO:0007669"/>
    <property type="project" value="InterPro"/>
</dbReference>
<dbReference type="PIRSF" id="PIRSF005215">
    <property type="entry name" value="TehB"/>
    <property type="match status" value="1"/>
</dbReference>
<dbReference type="EC" id="2.1.1.-" evidence="3"/>
<sequence>MSATPDLICYKTMPVWTKNNIPPSILSRHNTKAGTWGKLRVIKGRVKFHEMNEAGETLAEHILTPQSEVWTITPQAWHKAELLDDDSAFQLEFHCEKKDYFSKKYGMTATHSAVVDAARRVPPGKALDLGCGQGRNALYLGLLGFDVTASDYNPAPLAALEDMADAENLRVQTCIYDMNTAALAENYDFLVATVVFMFLDAGRVPAIIENMQTHTTPGGYNLIVSAMDTEDHPCVMPFSFTFREGELKKYYEGWEMAEYREEIGSMHATDAQGKPIQLKFVTMLARKPA</sequence>
<dbReference type="Pfam" id="PF03848">
    <property type="entry name" value="TehB"/>
    <property type="match status" value="1"/>
</dbReference>
<dbReference type="RefSeq" id="WP_279523588.1">
    <property type="nucleotide sequence ID" value="NZ_JARVII010000002.1"/>
</dbReference>
<name>A0AAW6RJ16_9BURK</name>
<dbReference type="CDD" id="cd02440">
    <property type="entry name" value="AdoMet_MTases"/>
    <property type="match status" value="1"/>
</dbReference>
<evidence type="ECO:0000259" key="2">
    <source>
        <dbReference type="Pfam" id="PF09313"/>
    </source>
</evidence>
<dbReference type="SUPFAM" id="SSF53335">
    <property type="entry name" value="S-adenosyl-L-methionine-dependent methyltransferases"/>
    <property type="match status" value="1"/>
</dbReference>
<dbReference type="InterPro" id="IPR015392">
    <property type="entry name" value="TehB/YeaR-like_dom"/>
</dbReference>
<keyword evidence="3" id="KW-0808">Transferase</keyword>
<dbReference type="InterPro" id="IPR004537">
    <property type="entry name" value="Tellurite-R_MeTrfase_TehB"/>
</dbReference>
<dbReference type="InterPro" id="IPR014431">
    <property type="entry name" value="Tellurite-R_TehB-2"/>
</dbReference>
<evidence type="ECO:0000313" key="3">
    <source>
        <dbReference type="EMBL" id="MDG9698509.1"/>
    </source>
</evidence>
<dbReference type="InterPro" id="IPR014710">
    <property type="entry name" value="RmlC-like_jellyroll"/>
</dbReference>
<evidence type="ECO:0000313" key="4">
    <source>
        <dbReference type="Proteomes" id="UP001237156"/>
    </source>
</evidence>
<dbReference type="NCBIfam" id="NF008405">
    <property type="entry name" value="PRK11207.1"/>
    <property type="match status" value="1"/>
</dbReference>
<keyword evidence="3" id="KW-0489">Methyltransferase</keyword>
<dbReference type="GO" id="GO:0005737">
    <property type="term" value="C:cytoplasm"/>
    <property type="evidence" value="ECO:0007669"/>
    <property type="project" value="InterPro"/>
</dbReference>
<dbReference type="Gene3D" id="3.40.50.150">
    <property type="entry name" value="Vaccinia Virus protein VP39"/>
    <property type="match status" value="1"/>
</dbReference>
<comment type="caution">
    <text evidence="3">The sequence shown here is derived from an EMBL/GenBank/DDBJ whole genome shotgun (WGS) entry which is preliminary data.</text>
</comment>
<organism evidence="3 4">
    <name type="scientific">Ottowia cancrivicina</name>
    <dbReference type="NCBI Taxonomy" id="3040346"/>
    <lineage>
        <taxon>Bacteria</taxon>
        <taxon>Pseudomonadati</taxon>
        <taxon>Pseudomonadota</taxon>
        <taxon>Betaproteobacteria</taxon>
        <taxon>Burkholderiales</taxon>
        <taxon>Comamonadaceae</taxon>
        <taxon>Ottowia</taxon>
    </lineage>
</organism>
<dbReference type="NCBIfam" id="TIGR00477">
    <property type="entry name" value="tehB"/>
    <property type="match status" value="1"/>
</dbReference>
<dbReference type="EMBL" id="JARVII010000002">
    <property type="protein sequence ID" value="MDG9698509.1"/>
    <property type="molecule type" value="Genomic_DNA"/>
</dbReference>
<reference evidence="3 4" key="1">
    <citation type="submission" date="2023-04" db="EMBL/GenBank/DDBJ databases">
        <title>Ottowia paracancer sp. nov., isolated from human stomach.</title>
        <authorList>
            <person name="Song Y."/>
        </authorList>
    </citation>
    <scope>NUCLEOTIDE SEQUENCE [LARGE SCALE GENOMIC DNA]</scope>
    <source>
        <strain evidence="3 4">10c7w1</strain>
    </source>
</reference>
<dbReference type="PANTHER" id="PTHR43861">
    <property type="entry name" value="TRANS-ACONITATE 2-METHYLTRANSFERASE-RELATED"/>
    <property type="match status" value="1"/>
</dbReference>
<proteinExistence type="predicted"/>
<dbReference type="GO" id="GO:0032259">
    <property type="term" value="P:methylation"/>
    <property type="evidence" value="ECO:0007669"/>
    <property type="project" value="UniProtKB-KW"/>
</dbReference>
<dbReference type="Pfam" id="PF09313">
    <property type="entry name" value="TehB-like"/>
    <property type="match status" value="1"/>
</dbReference>
<feature type="domain" description="Tellurite resistance methyltransferase TehB-like" evidence="1">
    <location>
        <begin position="93"/>
        <end position="284"/>
    </location>
</feature>
<dbReference type="GO" id="GO:0008757">
    <property type="term" value="F:S-adenosylmethionine-dependent methyltransferase activity"/>
    <property type="evidence" value="ECO:0007669"/>
    <property type="project" value="InterPro"/>
</dbReference>
<dbReference type="SUPFAM" id="SSF51197">
    <property type="entry name" value="Clavaminate synthase-like"/>
    <property type="match status" value="1"/>
</dbReference>
<gene>
    <name evidence="3" type="primary">tehB</name>
    <name evidence="3" type="ORF">QB898_02030</name>
</gene>
<keyword evidence="4" id="KW-1185">Reference proteome</keyword>
<accession>A0AAW6RJ16</accession>
<dbReference type="AlphaFoldDB" id="A0AAW6RJ16"/>
<dbReference type="NCBIfam" id="NF008992">
    <property type="entry name" value="PRK12335.1"/>
    <property type="match status" value="1"/>
</dbReference>
<dbReference type="InterPro" id="IPR029063">
    <property type="entry name" value="SAM-dependent_MTases_sf"/>
</dbReference>
<protein>
    <submittedName>
        <fullName evidence="3">SAM-dependent methyltransferase TehB</fullName>
        <ecNumber evidence="3">2.1.1.-</ecNumber>
    </submittedName>
</protein>
<feature type="domain" description="TehB/YeaR-like" evidence="2">
    <location>
        <begin position="11"/>
        <end position="91"/>
    </location>
</feature>
<evidence type="ECO:0000259" key="1">
    <source>
        <dbReference type="Pfam" id="PF03848"/>
    </source>
</evidence>